<gene>
    <name evidence="9" type="ORF">ERX46_11510</name>
</gene>
<dbReference type="PIRSF" id="PIRSF500217">
    <property type="entry name" value="AlgI"/>
    <property type="match status" value="1"/>
</dbReference>
<dbReference type="Proteomes" id="UP000293952">
    <property type="component" value="Unassembled WGS sequence"/>
</dbReference>
<feature type="transmembrane region" description="Helical" evidence="8">
    <location>
        <begin position="114"/>
        <end position="133"/>
    </location>
</feature>
<accession>A0A4Q4KLE5</accession>
<evidence type="ECO:0000256" key="1">
    <source>
        <dbReference type="ARBA" id="ARBA00004651"/>
    </source>
</evidence>
<evidence type="ECO:0000256" key="8">
    <source>
        <dbReference type="SAM" id="Phobius"/>
    </source>
</evidence>
<feature type="transmembrane region" description="Helical" evidence="8">
    <location>
        <begin position="404"/>
        <end position="423"/>
    </location>
</feature>
<keyword evidence="7" id="KW-0012">Acyltransferase</keyword>
<reference evidence="9 10" key="1">
    <citation type="submission" date="2019-02" db="EMBL/GenBank/DDBJ databases">
        <title>Genome sequence of the sea-ice species Brumimicrobium glaciale.</title>
        <authorList>
            <person name="Bowman J.P."/>
        </authorList>
    </citation>
    <scope>NUCLEOTIDE SEQUENCE [LARGE SCALE GENOMIC DNA]</scope>
    <source>
        <strain evidence="9 10">IC156</strain>
    </source>
</reference>
<evidence type="ECO:0000256" key="7">
    <source>
        <dbReference type="PIRNR" id="PIRNR016636"/>
    </source>
</evidence>
<dbReference type="InterPro" id="IPR024194">
    <property type="entry name" value="Ac/AlaTfrase_AlgI/DltB"/>
</dbReference>
<dbReference type="GO" id="GO:0016746">
    <property type="term" value="F:acyltransferase activity"/>
    <property type="evidence" value="ECO:0007669"/>
    <property type="project" value="UniProtKB-KW"/>
</dbReference>
<dbReference type="OrthoDB" id="9805788at2"/>
<comment type="similarity">
    <text evidence="2 7">Belongs to the membrane-bound acyltransferase family.</text>
</comment>
<feature type="transmembrane region" description="Helical" evidence="8">
    <location>
        <begin position="6"/>
        <end position="23"/>
    </location>
</feature>
<feature type="transmembrane region" description="Helical" evidence="8">
    <location>
        <begin position="30"/>
        <end position="56"/>
    </location>
</feature>
<feature type="transmembrane region" description="Helical" evidence="8">
    <location>
        <begin position="309"/>
        <end position="326"/>
    </location>
</feature>
<evidence type="ECO:0000256" key="3">
    <source>
        <dbReference type="ARBA" id="ARBA00022475"/>
    </source>
</evidence>
<keyword evidence="6 7" id="KW-0472">Membrane</keyword>
<dbReference type="PIRSF" id="PIRSF016636">
    <property type="entry name" value="AlgI_DltB"/>
    <property type="match status" value="1"/>
</dbReference>
<dbReference type="RefSeq" id="WP_130094017.1">
    <property type="nucleotide sequence ID" value="NZ_SETE01000004.1"/>
</dbReference>
<name>A0A4Q4KLE5_9FLAO</name>
<dbReference type="GO" id="GO:0042121">
    <property type="term" value="P:alginic acid biosynthetic process"/>
    <property type="evidence" value="ECO:0007669"/>
    <property type="project" value="InterPro"/>
</dbReference>
<feature type="transmembrane region" description="Helical" evidence="8">
    <location>
        <begin position="332"/>
        <end position="349"/>
    </location>
</feature>
<keyword evidence="5 8" id="KW-1133">Transmembrane helix</keyword>
<sequence>MVFSTTLFLLYFLPIFLLVYNLVTKKWKNIVILIASILFYSWGAPKFVFVIVGSTILDFYLVQQIYRSTKEKHRKILLGISIFMNLGLLAYFKYANFFVENLNSALESIGFTELAWTSVALPIGISFYTFQTLTYSVDVYRKVHAPLEKVTDYLMYIMSFPQMIAGPIVRFSSIADQITNRKEVIDDKLIGFYRFCIGLAKKVLIANVMAEQADLIFDSDLNEISMGSAWIGMLAYTFQIYFDFSGYSDMAIGLGRMMGFKFPENFNSPYISRNISEFWRRWHITLGAFMRDYLYIPLGGNRVKSKGRLFFNLWIVFLLSGLWHGASWNFVIWGAYHGLFLILDRLFLIRILNKTGVIFSTIFTFFIVMIGWVIFRLEDLTSIKIYLIKLFSFDLNFEINSVPSFWFIAIIATFFSIFTAFKVGQKIENYVLFQNYLKISNHLVFTFVSVVLLILSLISITSSEFNPFIYFRF</sequence>
<dbReference type="PANTHER" id="PTHR13285">
    <property type="entry name" value="ACYLTRANSFERASE"/>
    <property type="match status" value="1"/>
</dbReference>
<dbReference type="Pfam" id="PF03062">
    <property type="entry name" value="MBOAT"/>
    <property type="match status" value="1"/>
</dbReference>
<dbReference type="InterPro" id="IPR051085">
    <property type="entry name" value="MB_O-acyltransferase"/>
</dbReference>
<keyword evidence="4 8" id="KW-0812">Transmembrane</keyword>
<keyword evidence="3 7" id="KW-1003">Cell membrane</keyword>
<dbReference type="GO" id="GO:0005886">
    <property type="term" value="C:plasma membrane"/>
    <property type="evidence" value="ECO:0007669"/>
    <property type="project" value="UniProtKB-SubCell"/>
</dbReference>
<evidence type="ECO:0000256" key="2">
    <source>
        <dbReference type="ARBA" id="ARBA00010323"/>
    </source>
</evidence>
<keyword evidence="10" id="KW-1185">Reference proteome</keyword>
<organism evidence="9 10">
    <name type="scientific">Brumimicrobium glaciale</name>
    <dbReference type="NCBI Taxonomy" id="200475"/>
    <lineage>
        <taxon>Bacteria</taxon>
        <taxon>Pseudomonadati</taxon>
        <taxon>Bacteroidota</taxon>
        <taxon>Flavobacteriia</taxon>
        <taxon>Flavobacteriales</taxon>
        <taxon>Crocinitomicaceae</taxon>
        <taxon>Brumimicrobium</taxon>
    </lineage>
</organism>
<evidence type="ECO:0000256" key="5">
    <source>
        <dbReference type="ARBA" id="ARBA00022989"/>
    </source>
</evidence>
<evidence type="ECO:0000313" key="10">
    <source>
        <dbReference type="Proteomes" id="UP000293952"/>
    </source>
</evidence>
<evidence type="ECO:0000313" key="9">
    <source>
        <dbReference type="EMBL" id="RYM33557.1"/>
    </source>
</evidence>
<dbReference type="InterPro" id="IPR004299">
    <property type="entry name" value="MBOAT_fam"/>
</dbReference>
<dbReference type="AlphaFoldDB" id="A0A4Q4KLE5"/>
<feature type="transmembrane region" description="Helical" evidence="8">
    <location>
        <begin position="76"/>
        <end position="94"/>
    </location>
</feature>
<evidence type="ECO:0000256" key="4">
    <source>
        <dbReference type="ARBA" id="ARBA00022692"/>
    </source>
</evidence>
<feature type="transmembrane region" description="Helical" evidence="8">
    <location>
        <begin position="443"/>
        <end position="463"/>
    </location>
</feature>
<dbReference type="PANTHER" id="PTHR13285:SF18">
    <property type="entry name" value="PROTEIN-CYSTEINE N-PALMITOYLTRANSFERASE RASP"/>
    <property type="match status" value="1"/>
</dbReference>
<comment type="subcellular location">
    <subcellularLocation>
        <location evidence="1">Cell membrane</location>
        <topology evidence="1">Multi-pass membrane protein</topology>
    </subcellularLocation>
</comment>
<feature type="transmembrane region" description="Helical" evidence="8">
    <location>
        <begin position="356"/>
        <end position="375"/>
    </location>
</feature>
<protein>
    <submittedName>
        <fullName evidence="9">MBOAT family protein</fullName>
    </submittedName>
</protein>
<comment type="caution">
    <text evidence="9">The sequence shown here is derived from an EMBL/GenBank/DDBJ whole genome shotgun (WGS) entry which is preliminary data.</text>
</comment>
<dbReference type="InterPro" id="IPR028362">
    <property type="entry name" value="AlgI"/>
</dbReference>
<dbReference type="EMBL" id="SETE01000004">
    <property type="protein sequence ID" value="RYM33557.1"/>
    <property type="molecule type" value="Genomic_DNA"/>
</dbReference>
<keyword evidence="7" id="KW-0808">Transferase</keyword>
<proteinExistence type="inferred from homology"/>
<evidence type="ECO:0000256" key="6">
    <source>
        <dbReference type="ARBA" id="ARBA00023136"/>
    </source>
</evidence>